<proteinExistence type="predicted"/>
<comment type="caution">
    <text evidence="2">The sequence shown here is derived from an EMBL/GenBank/DDBJ whole genome shotgun (WGS) entry which is preliminary data.</text>
</comment>
<dbReference type="Proteomes" id="UP000579647">
    <property type="component" value="Unassembled WGS sequence"/>
</dbReference>
<organism evidence="2 3">
    <name type="scientific">Nocardiopsis metallicus</name>
    <dbReference type="NCBI Taxonomy" id="179819"/>
    <lineage>
        <taxon>Bacteria</taxon>
        <taxon>Bacillati</taxon>
        <taxon>Actinomycetota</taxon>
        <taxon>Actinomycetes</taxon>
        <taxon>Streptosporangiales</taxon>
        <taxon>Nocardiopsidaceae</taxon>
        <taxon>Nocardiopsis</taxon>
    </lineage>
</organism>
<dbReference type="InterPro" id="IPR004942">
    <property type="entry name" value="Roadblock/LAMTOR2_dom"/>
</dbReference>
<gene>
    <name evidence="2" type="ORF">HNR07_005917</name>
</gene>
<accession>A0A840WCN4</accession>
<protein>
    <recommendedName>
        <fullName evidence="1">Roadblock/LAMTOR2 domain-containing protein</fullName>
    </recommendedName>
</protein>
<dbReference type="RefSeq" id="WP_184368760.1">
    <property type="nucleotide sequence ID" value="NZ_BAAAKM010000063.1"/>
</dbReference>
<reference evidence="2 3" key="1">
    <citation type="submission" date="2020-08" db="EMBL/GenBank/DDBJ databases">
        <title>Sequencing the genomes of 1000 actinobacteria strains.</title>
        <authorList>
            <person name="Klenk H.-P."/>
        </authorList>
    </citation>
    <scope>NUCLEOTIDE SEQUENCE [LARGE SCALE GENOMIC DNA]</scope>
    <source>
        <strain evidence="2 3">DSM 44598</strain>
    </source>
</reference>
<dbReference type="AlphaFoldDB" id="A0A840WCN4"/>
<sequence>MTATLVSSTPVTSPLLDELLTRLPEARQVVVGTDAGLVHALPSNGDRQVADQLCALGANLISLSGGLSHLGYGKPRRFLTRVPAGWLLVFPIDERLRAVLVVEGTVQLKQARTQLDALITRFLDLYGGAR</sequence>
<dbReference type="EMBL" id="JACHDO010000001">
    <property type="protein sequence ID" value="MBB5494780.1"/>
    <property type="molecule type" value="Genomic_DNA"/>
</dbReference>
<feature type="domain" description="Roadblock/LAMTOR2" evidence="1">
    <location>
        <begin position="15"/>
        <end position="101"/>
    </location>
</feature>
<evidence type="ECO:0000313" key="3">
    <source>
        <dbReference type="Proteomes" id="UP000579647"/>
    </source>
</evidence>
<dbReference type="Gene3D" id="3.30.450.30">
    <property type="entry name" value="Dynein light chain 2a, cytoplasmic"/>
    <property type="match status" value="1"/>
</dbReference>
<dbReference type="SUPFAM" id="SSF103196">
    <property type="entry name" value="Roadblock/LC7 domain"/>
    <property type="match status" value="1"/>
</dbReference>
<evidence type="ECO:0000259" key="1">
    <source>
        <dbReference type="Pfam" id="PF03259"/>
    </source>
</evidence>
<keyword evidence="3" id="KW-1185">Reference proteome</keyword>
<dbReference type="Pfam" id="PF03259">
    <property type="entry name" value="Robl_LC7"/>
    <property type="match status" value="1"/>
</dbReference>
<evidence type="ECO:0000313" key="2">
    <source>
        <dbReference type="EMBL" id="MBB5494780.1"/>
    </source>
</evidence>
<name>A0A840WCN4_9ACTN</name>